<evidence type="ECO:0000259" key="1">
    <source>
        <dbReference type="Pfam" id="PF12146"/>
    </source>
</evidence>
<sequence>MLFSALSSLLSKASKLDVLGRLALFYLVLKLLKALKAMSSAKHLLPRTELALGAVDPHPHAHAYYRHFQPSADKNLWLYSTWWLPAANVKAWKGVIFLVHGFNDHISRYEHVGRFLAAHGYAVFGMDHQGHGLSEGEPLYVERFTDYIADYRQFMHHVLSLSSDSPYALQTDMHIPKGTELKSLPRFVLGHSMGVVITVLTVQKSPEIDWTGVILSAGAVKVDPVTAPWHLRFLASVLSSVVPKLRFPDEGFPHLSNNPLIYQRALRDPLCHKLGMTPRWAHEFFTSCDLALAEAPKFKHDVLLFHGDKDVIAFPSGSQEFYDKAASTNKTLHMLEGREHELLNEDDHEDMLRTIVDWCAKQAREKAATGLVDVAA</sequence>
<proteinExistence type="predicted"/>
<organism evidence="2 3">
    <name type="scientific">Saprolegnia diclina (strain VS20)</name>
    <dbReference type="NCBI Taxonomy" id="1156394"/>
    <lineage>
        <taxon>Eukaryota</taxon>
        <taxon>Sar</taxon>
        <taxon>Stramenopiles</taxon>
        <taxon>Oomycota</taxon>
        <taxon>Saprolegniomycetes</taxon>
        <taxon>Saprolegniales</taxon>
        <taxon>Saprolegniaceae</taxon>
        <taxon>Saprolegnia</taxon>
    </lineage>
</organism>
<dbReference type="Proteomes" id="UP000030762">
    <property type="component" value="Unassembled WGS sequence"/>
</dbReference>
<dbReference type="InterPro" id="IPR029058">
    <property type="entry name" value="AB_hydrolase_fold"/>
</dbReference>
<reference evidence="2 3" key="1">
    <citation type="submission" date="2012-04" db="EMBL/GenBank/DDBJ databases">
        <title>The Genome Sequence of Saprolegnia declina VS20.</title>
        <authorList>
            <consortium name="The Broad Institute Genome Sequencing Platform"/>
            <person name="Russ C."/>
            <person name="Nusbaum C."/>
            <person name="Tyler B."/>
            <person name="van West P."/>
            <person name="Dieguez-Uribeondo J."/>
            <person name="de Bruijn I."/>
            <person name="Tripathy S."/>
            <person name="Jiang R."/>
            <person name="Young S.K."/>
            <person name="Zeng Q."/>
            <person name="Gargeya S."/>
            <person name="Fitzgerald M."/>
            <person name="Haas B."/>
            <person name="Abouelleil A."/>
            <person name="Alvarado L."/>
            <person name="Arachchi H.M."/>
            <person name="Berlin A."/>
            <person name="Chapman S.B."/>
            <person name="Goldberg J."/>
            <person name="Griggs A."/>
            <person name="Gujja S."/>
            <person name="Hansen M."/>
            <person name="Howarth C."/>
            <person name="Imamovic A."/>
            <person name="Larimer J."/>
            <person name="McCowen C."/>
            <person name="Montmayeur A."/>
            <person name="Murphy C."/>
            <person name="Neiman D."/>
            <person name="Pearson M."/>
            <person name="Priest M."/>
            <person name="Roberts A."/>
            <person name="Saif S."/>
            <person name="Shea T."/>
            <person name="Sisk P."/>
            <person name="Sykes S."/>
            <person name="Wortman J."/>
            <person name="Nusbaum C."/>
            <person name="Birren B."/>
        </authorList>
    </citation>
    <scope>NUCLEOTIDE SEQUENCE [LARGE SCALE GENOMIC DNA]</scope>
    <source>
        <strain evidence="2 3">VS20</strain>
    </source>
</reference>
<dbReference type="OMA" id="QNAQNLW"/>
<dbReference type="Gene3D" id="3.40.50.1820">
    <property type="entry name" value="alpha/beta hydrolase"/>
    <property type="match status" value="1"/>
</dbReference>
<keyword evidence="3" id="KW-1185">Reference proteome</keyword>
<dbReference type="eggNOG" id="KOG1455">
    <property type="taxonomic scope" value="Eukaryota"/>
</dbReference>
<dbReference type="PANTHER" id="PTHR11614">
    <property type="entry name" value="PHOSPHOLIPASE-RELATED"/>
    <property type="match status" value="1"/>
</dbReference>
<dbReference type="InterPro" id="IPR051044">
    <property type="entry name" value="MAG_DAG_Lipase"/>
</dbReference>
<evidence type="ECO:0000313" key="2">
    <source>
        <dbReference type="EMBL" id="EQC29042.1"/>
    </source>
</evidence>
<dbReference type="EMBL" id="JH767188">
    <property type="protein sequence ID" value="EQC29042.1"/>
    <property type="molecule type" value="Genomic_DNA"/>
</dbReference>
<dbReference type="InParanoid" id="T0RGX7"/>
<gene>
    <name evidence="2" type="ORF">SDRG_13198</name>
</gene>
<dbReference type="VEuPathDB" id="FungiDB:SDRG_13198"/>
<feature type="domain" description="Serine aminopeptidase S33" evidence="1">
    <location>
        <begin position="93"/>
        <end position="347"/>
    </location>
</feature>
<dbReference type="GeneID" id="19953925"/>
<dbReference type="InterPro" id="IPR022742">
    <property type="entry name" value="Hydrolase_4"/>
</dbReference>
<evidence type="ECO:0000313" key="3">
    <source>
        <dbReference type="Proteomes" id="UP000030762"/>
    </source>
</evidence>
<dbReference type="STRING" id="1156394.T0RGX7"/>
<protein>
    <recommendedName>
        <fullName evidence="1">Serine aminopeptidase S33 domain-containing protein</fullName>
    </recommendedName>
</protein>
<dbReference type="AlphaFoldDB" id="T0RGX7"/>
<dbReference type="RefSeq" id="XP_008617501.1">
    <property type="nucleotide sequence ID" value="XM_008619279.1"/>
</dbReference>
<dbReference type="Pfam" id="PF12146">
    <property type="entry name" value="Hydrolase_4"/>
    <property type="match status" value="1"/>
</dbReference>
<dbReference type="SUPFAM" id="SSF53474">
    <property type="entry name" value="alpha/beta-Hydrolases"/>
    <property type="match status" value="1"/>
</dbReference>
<name>T0RGX7_SAPDV</name>
<accession>T0RGX7</accession>
<dbReference type="OrthoDB" id="2498029at2759"/>